<evidence type="ECO:0000313" key="19">
    <source>
        <dbReference type="Proteomes" id="UP000294902"/>
    </source>
</evidence>
<dbReference type="EMBL" id="SMAL01000004">
    <property type="protein sequence ID" value="TCT15038.1"/>
    <property type="molecule type" value="Genomic_DNA"/>
</dbReference>
<keyword evidence="19" id="KW-1185">Reference proteome</keyword>
<feature type="transmembrane region" description="Helical" evidence="17">
    <location>
        <begin position="173"/>
        <end position="199"/>
    </location>
</feature>
<evidence type="ECO:0000256" key="10">
    <source>
        <dbReference type="ARBA" id="ARBA00022989"/>
    </source>
</evidence>
<evidence type="ECO:0000256" key="11">
    <source>
        <dbReference type="ARBA" id="ARBA00023136"/>
    </source>
</evidence>
<dbReference type="GO" id="GO:0008360">
    <property type="term" value="P:regulation of cell shape"/>
    <property type="evidence" value="ECO:0007669"/>
    <property type="project" value="UniProtKB-KW"/>
</dbReference>
<evidence type="ECO:0000256" key="8">
    <source>
        <dbReference type="ARBA" id="ARBA00022960"/>
    </source>
</evidence>
<evidence type="ECO:0000256" key="16">
    <source>
        <dbReference type="ARBA" id="ARBA00047594"/>
    </source>
</evidence>
<keyword evidence="11 17" id="KW-0472">Membrane</keyword>
<evidence type="ECO:0000256" key="1">
    <source>
        <dbReference type="ARBA" id="ARBA00004651"/>
    </source>
</evidence>
<sequence>MSILEGIIMGIVQGITEFLPVSSSGHLALARNLLGLDLAEGILFEVMVHLGTLLAIFAVYYKDIIQLFIEGLCIVRDFTINVFKSGMGLLTNKKPEYRKVIDTPYRRFVMLVMVATIPTAIAGLFMKDHMDRLFNNLLVVGIALLVTATLLYITDKIKVGKKTEETTTYKNAFVLGLFQGLAIIPGISRSGSTIVGGLLNGLDKGFAIKFSFIMSIPPVLGATLLELRDVTESFDNMVSAPYLLGTLASAVVGFICIKTLIILLRNKKLHYFAYYCVVVGIVSIISSVIR</sequence>
<dbReference type="GO" id="GO:0009252">
    <property type="term" value="P:peptidoglycan biosynthetic process"/>
    <property type="evidence" value="ECO:0007669"/>
    <property type="project" value="UniProtKB-KW"/>
</dbReference>
<feature type="transmembrane region" description="Helical" evidence="17">
    <location>
        <begin position="108"/>
        <end position="126"/>
    </location>
</feature>
<keyword evidence="9 17" id="KW-0573">Peptidoglycan synthesis</keyword>
<dbReference type="GO" id="GO:0071555">
    <property type="term" value="P:cell wall organization"/>
    <property type="evidence" value="ECO:0007669"/>
    <property type="project" value="UniProtKB-KW"/>
</dbReference>
<evidence type="ECO:0000313" key="18">
    <source>
        <dbReference type="EMBL" id="TCT15038.1"/>
    </source>
</evidence>
<dbReference type="GO" id="GO:0005886">
    <property type="term" value="C:plasma membrane"/>
    <property type="evidence" value="ECO:0007669"/>
    <property type="project" value="UniProtKB-SubCell"/>
</dbReference>
<comment type="catalytic activity">
    <reaction evidence="16 17">
        <text>di-trans,octa-cis-undecaprenyl diphosphate + H2O = di-trans,octa-cis-undecaprenyl phosphate + phosphate + H(+)</text>
        <dbReference type="Rhea" id="RHEA:28094"/>
        <dbReference type="ChEBI" id="CHEBI:15377"/>
        <dbReference type="ChEBI" id="CHEBI:15378"/>
        <dbReference type="ChEBI" id="CHEBI:43474"/>
        <dbReference type="ChEBI" id="CHEBI:58405"/>
        <dbReference type="ChEBI" id="CHEBI:60392"/>
        <dbReference type="EC" id="3.6.1.27"/>
    </reaction>
</comment>
<accession>A0A4R3MR32</accession>
<feature type="transmembrane region" description="Helical" evidence="17">
    <location>
        <begin position="240"/>
        <end position="264"/>
    </location>
</feature>
<dbReference type="Proteomes" id="UP000294902">
    <property type="component" value="Unassembled WGS sequence"/>
</dbReference>
<proteinExistence type="inferred from homology"/>
<keyword evidence="10 17" id="KW-1133">Transmembrane helix</keyword>
<feature type="transmembrane region" description="Helical" evidence="17">
    <location>
        <begin position="6"/>
        <end position="30"/>
    </location>
</feature>
<keyword evidence="8 17" id="KW-0133">Cell shape</keyword>
<comment type="similarity">
    <text evidence="2 17">Belongs to the UppP family.</text>
</comment>
<keyword evidence="7 17" id="KW-0378">Hydrolase</keyword>
<evidence type="ECO:0000256" key="6">
    <source>
        <dbReference type="ARBA" id="ARBA00022692"/>
    </source>
</evidence>
<dbReference type="GO" id="GO:0046677">
    <property type="term" value="P:response to antibiotic"/>
    <property type="evidence" value="ECO:0007669"/>
    <property type="project" value="UniProtKB-UniRule"/>
</dbReference>
<evidence type="ECO:0000256" key="17">
    <source>
        <dbReference type="HAMAP-Rule" id="MF_01006"/>
    </source>
</evidence>
<keyword evidence="12 17" id="KW-0046">Antibiotic resistance</keyword>
<evidence type="ECO:0000256" key="5">
    <source>
        <dbReference type="ARBA" id="ARBA00022475"/>
    </source>
</evidence>
<dbReference type="PANTHER" id="PTHR30622:SF2">
    <property type="entry name" value="UNDECAPRENYL-DIPHOSPHATASE"/>
    <property type="match status" value="1"/>
</dbReference>
<evidence type="ECO:0000256" key="2">
    <source>
        <dbReference type="ARBA" id="ARBA00010621"/>
    </source>
</evidence>
<feature type="transmembrane region" description="Helical" evidence="17">
    <location>
        <begin position="271"/>
        <end position="289"/>
    </location>
</feature>
<organism evidence="18 19">
    <name type="scientific">Natranaerovirga pectinivora</name>
    <dbReference type="NCBI Taxonomy" id="682400"/>
    <lineage>
        <taxon>Bacteria</taxon>
        <taxon>Bacillati</taxon>
        <taxon>Bacillota</taxon>
        <taxon>Clostridia</taxon>
        <taxon>Lachnospirales</taxon>
        <taxon>Natranaerovirgaceae</taxon>
        <taxon>Natranaerovirga</taxon>
    </lineage>
</organism>
<dbReference type="GO" id="GO:0050380">
    <property type="term" value="F:undecaprenyl-diphosphatase activity"/>
    <property type="evidence" value="ECO:0007669"/>
    <property type="project" value="UniProtKB-UniRule"/>
</dbReference>
<reference evidence="18 19" key="1">
    <citation type="submission" date="2019-03" db="EMBL/GenBank/DDBJ databases">
        <title>Genomic Encyclopedia of Type Strains, Phase IV (KMG-IV): sequencing the most valuable type-strain genomes for metagenomic binning, comparative biology and taxonomic classification.</title>
        <authorList>
            <person name="Goeker M."/>
        </authorList>
    </citation>
    <scope>NUCLEOTIDE SEQUENCE [LARGE SCALE GENOMIC DNA]</scope>
    <source>
        <strain evidence="18 19">DSM 24629</strain>
    </source>
</reference>
<dbReference type="HAMAP" id="MF_01006">
    <property type="entry name" value="Undec_diphosphatase"/>
    <property type="match status" value="1"/>
</dbReference>
<protein>
    <recommendedName>
        <fullName evidence="4 17">Undecaprenyl-diphosphatase</fullName>
        <ecNumber evidence="3 17">3.6.1.27</ecNumber>
    </recommendedName>
    <alternativeName>
        <fullName evidence="15 17">Bacitracin resistance protein</fullName>
    </alternativeName>
    <alternativeName>
        <fullName evidence="14 17">Undecaprenyl pyrophosphate phosphatase</fullName>
    </alternativeName>
</protein>
<gene>
    <name evidence="17" type="primary">uppP</name>
    <name evidence="18" type="ORF">EDC18_104188</name>
</gene>
<comment type="caution">
    <text evidence="18">The sequence shown here is derived from an EMBL/GenBank/DDBJ whole genome shotgun (WGS) entry which is preliminary data.</text>
</comment>
<evidence type="ECO:0000256" key="15">
    <source>
        <dbReference type="ARBA" id="ARBA00032932"/>
    </source>
</evidence>
<evidence type="ECO:0000256" key="14">
    <source>
        <dbReference type="ARBA" id="ARBA00032707"/>
    </source>
</evidence>
<evidence type="ECO:0000256" key="13">
    <source>
        <dbReference type="ARBA" id="ARBA00023316"/>
    </source>
</evidence>
<evidence type="ECO:0000256" key="3">
    <source>
        <dbReference type="ARBA" id="ARBA00012374"/>
    </source>
</evidence>
<comment type="miscellaneous">
    <text evidence="17">Bacitracin is thought to be involved in the inhibition of peptidoglycan synthesis by sequestering undecaprenyl diphosphate, thereby reducing the pool of lipid carrier available.</text>
</comment>
<dbReference type="AlphaFoldDB" id="A0A4R3MR32"/>
<dbReference type="RefSeq" id="WP_132251962.1">
    <property type="nucleotide sequence ID" value="NZ_SMAL01000004.1"/>
</dbReference>
<feature type="transmembrane region" description="Helical" evidence="17">
    <location>
        <begin position="42"/>
        <end position="61"/>
    </location>
</feature>
<keyword evidence="5 17" id="KW-1003">Cell membrane</keyword>
<feature type="transmembrane region" description="Helical" evidence="17">
    <location>
        <begin position="133"/>
        <end position="153"/>
    </location>
</feature>
<dbReference type="Pfam" id="PF02673">
    <property type="entry name" value="BacA"/>
    <property type="match status" value="1"/>
</dbReference>
<evidence type="ECO:0000256" key="4">
    <source>
        <dbReference type="ARBA" id="ARBA00021581"/>
    </source>
</evidence>
<evidence type="ECO:0000256" key="9">
    <source>
        <dbReference type="ARBA" id="ARBA00022984"/>
    </source>
</evidence>
<name>A0A4R3MR32_9FIRM</name>
<keyword evidence="6 17" id="KW-0812">Transmembrane</keyword>
<keyword evidence="13 17" id="KW-0961">Cell wall biogenesis/degradation</keyword>
<dbReference type="InterPro" id="IPR003824">
    <property type="entry name" value="UppP"/>
</dbReference>
<comment type="function">
    <text evidence="17">Catalyzes the dephosphorylation of undecaprenyl diphosphate (UPP). Confers resistance to bacitracin.</text>
</comment>
<dbReference type="PANTHER" id="PTHR30622">
    <property type="entry name" value="UNDECAPRENYL-DIPHOSPHATASE"/>
    <property type="match status" value="1"/>
</dbReference>
<evidence type="ECO:0000256" key="12">
    <source>
        <dbReference type="ARBA" id="ARBA00023251"/>
    </source>
</evidence>
<dbReference type="OrthoDB" id="9808289at2"/>
<evidence type="ECO:0000256" key="7">
    <source>
        <dbReference type="ARBA" id="ARBA00022801"/>
    </source>
</evidence>
<comment type="subcellular location">
    <subcellularLocation>
        <location evidence="1 17">Cell membrane</location>
        <topology evidence="1 17">Multi-pass membrane protein</topology>
    </subcellularLocation>
</comment>
<dbReference type="EC" id="3.6.1.27" evidence="3 17"/>